<reference evidence="2" key="1">
    <citation type="submission" date="2023-10" db="EMBL/GenBank/DDBJ databases">
        <title>Characterization and genome sequence of Mycobacterium intracellulare ABSURDO, a novel pathogenic isolate with three colony morphotypes that vary in growth and acid-fastness.</title>
        <authorList>
            <person name="Jude B.A."/>
            <person name="Robinson R.T."/>
        </authorList>
    </citation>
    <scope>NUCLEOTIDE SEQUENCE</scope>
    <source>
        <strain evidence="2">ABSURDO Component B</strain>
    </source>
</reference>
<keyword evidence="1" id="KW-0812">Transmembrane</keyword>
<organism evidence="2 3">
    <name type="scientific">Mycobacterium intracellulare</name>
    <dbReference type="NCBI Taxonomy" id="1767"/>
    <lineage>
        <taxon>Bacteria</taxon>
        <taxon>Bacillati</taxon>
        <taxon>Actinomycetota</taxon>
        <taxon>Actinomycetes</taxon>
        <taxon>Mycobacteriales</taxon>
        <taxon>Mycobacteriaceae</taxon>
        <taxon>Mycobacterium</taxon>
        <taxon>Mycobacterium avium complex (MAC)</taxon>
    </lineage>
</organism>
<evidence type="ECO:0000313" key="3">
    <source>
        <dbReference type="Proteomes" id="UP001187143"/>
    </source>
</evidence>
<dbReference type="EMBL" id="JAWLLD010000009">
    <property type="protein sequence ID" value="MDV7012713.1"/>
    <property type="molecule type" value="Genomic_DNA"/>
</dbReference>
<keyword evidence="1" id="KW-0472">Membrane</keyword>
<dbReference type="RefSeq" id="WP_225324314.1">
    <property type="nucleotide sequence ID" value="NZ_JAEKMV010000009.1"/>
</dbReference>
<proteinExistence type="predicted"/>
<feature type="transmembrane region" description="Helical" evidence="1">
    <location>
        <begin position="29"/>
        <end position="50"/>
    </location>
</feature>
<evidence type="ECO:0000256" key="1">
    <source>
        <dbReference type="SAM" id="Phobius"/>
    </source>
</evidence>
<evidence type="ECO:0000313" key="2">
    <source>
        <dbReference type="EMBL" id="MDV7012713.1"/>
    </source>
</evidence>
<name>A0AAE4REF1_MYCIT</name>
<gene>
    <name evidence="2" type="ORF">R4F53_10445</name>
</gene>
<protein>
    <recommendedName>
        <fullName evidence="4">Transmembrane protein</fullName>
    </recommendedName>
</protein>
<dbReference type="AlphaFoldDB" id="A0AAE4REF1"/>
<sequence length="73" mass="8353">MTVIETSQRLRRTQRKVLRLQRRVWLAQLAMWPAAIVFAALVLVTGWVLWRRSAVRSAGAGPGPQRPPREYAT</sequence>
<keyword evidence="1" id="KW-1133">Transmembrane helix</keyword>
<comment type="caution">
    <text evidence="2">The sequence shown here is derived from an EMBL/GenBank/DDBJ whole genome shotgun (WGS) entry which is preliminary data.</text>
</comment>
<accession>A0AAE4REF1</accession>
<dbReference type="Proteomes" id="UP001187143">
    <property type="component" value="Unassembled WGS sequence"/>
</dbReference>
<evidence type="ECO:0008006" key="4">
    <source>
        <dbReference type="Google" id="ProtNLM"/>
    </source>
</evidence>